<keyword evidence="3" id="KW-0238">DNA-binding</keyword>
<dbReference type="GO" id="GO:0003700">
    <property type="term" value="F:DNA-binding transcription factor activity"/>
    <property type="evidence" value="ECO:0007669"/>
    <property type="project" value="InterPro"/>
</dbReference>
<dbReference type="GO" id="GO:0043565">
    <property type="term" value="F:sequence-specific DNA binding"/>
    <property type="evidence" value="ECO:0007669"/>
    <property type="project" value="InterPro"/>
</dbReference>
<reference evidence="8" key="2">
    <citation type="submission" date="2020-11" db="EMBL/GenBank/DDBJ databases">
        <authorList>
            <person name="McCartney M.A."/>
            <person name="Auch B."/>
            <person name="Kono T."/>
            <person name="Mallez S."/>
            <person name="Becker A."/>
            <person name="Gohl D.M."/>
            <person name="Silverstein K.A.T."/>
            <person name="Koren S."/>
            <person name="Bechman K.B."/>
            <person name="Herman A."/>
            <person name="Abrahante J.E."/>
            <person name="Garbe J."/>
        </authorList>
    </citation>
    <scope>NUCLEOTIDE SEQUENCE</scope>
    <source>
        <strain evidence="8">Duluth1</strain>
        <tissue evidence="8">Whole animal</tissue>
    </source>
</reference>
<evidence type="ECO:0000256" key="1">
    <source>
        <dbReference type="ARBA" id="ARBA00004123"/>
    </source>
</evidence>
<dbReference type="PANTHER" id="PTHR10015:SF465">
    <property type="entry name" value="HSF-TYPE DNA-BINDING DOMAIN-CONTAINING PROTEIN"/>
    <property type="match status" value="1"/>
</dbReference>
<evidence type="ECO:0000256" key="6">
    <source>
        <dbReference type="SAM" id="MobiDB-lite"/>
    </source>
</evidence>
<organism evidence="8 9">
    <name type="scientific">Dreissena polymorpha</name>
    <name type="common">Zebra mussel</name>
    <name type="synonym">Mytilus polymorpha</name>
    <dbReference type="NCBI Taxonomy" id="45954"/>
    <lineage>
        <taxon>Eukaryota</taxon>
        <taxon>Metazoa</taxon>
        <taxon>Spiralia</taxon>
        <taxon>Lophotrochozoa</taxon>
        <taxon>Mollusca</taxon>
        <taxon>Bivalvia</taxon>
        <taxon>Autobranchia</taxon>
        <taxon>Heteroconchia</taxon>
        <taxon>Euheterodonta</taxon>
        <taxon>Imparidentia</taxon>
        <taxon>Neoheterodontei</taxon>
        <taxon>Myida</taxon>
        <taxon>Dreissenoidea</taxon>
        <taxon>Dreissenidae</taxon>
        <taxon>Dreissena</taxon>
    </lineage>
</organism>
<dbReference type="SUPFAM" id="SSF46785">
    <property type="entry name" value="Winged helix' DNA-binding domain"/>
    <property type="match status" value="1"/>
</dbReference>
<dbReference type="Pfam" id="PF00447">
    <property type="entry name" value="HSF_DNA-bind"/>
    <property type="match status" value="1"/>
</dbReference>
<dbReference type="Gene3D" id="1.10.10.10">
    <property type="entry name" value="Winged helix-like DNA-binding domain superfamily/Winged helix DNA-binding domain"/>
    <property type="match status" value="1"/>
</dbReference>
<dbReference type="EMBL" id="JAIWYP010000009">
    <property type="protein sequence ID" value="KAH3774521.1"/>
    <property type="molecule type" value="Genomic_DNA"/>
</dbReference>
<feature type="region of interest" description="Disordered" evidence="6">
    <location>
        <begin position="170"/>
        <end position="189"/>
    </location>
</feature>
<evidence type="ECO:0000256" key="3">
    <source>
        <dbReference type="ARBA" id="ARBA00023125"/>
    </source>
</evidence>
<dbReference type="SMART" id="SM00415">
    <property type="entry name" value="HSF"/>
    <property type="match status" value="1"/>
</dbReference>
<feature type="domain" description="HSF-type DNA-binding" evidence="7">
    <location>
        <begin position="19"/>
        <end position="117"/>
    </location>
</feature>
<feature type="compositionally biased region" description="Polar residues" evidence="6">
    <location>
        <begin position="171"/>
        <end position="186"/>
    </location>
</feature>
<evidence type="ECO:0000313" key="9">
    <source>
        <dbReference type="Proteomes" id="UP000828390"/>
    </source>
</evidence>
<name>A0A9D4E949_DREPO</name>
<dbReference type="Proteomes" id="UP000828390">
    <property type="component" value="Unassembled WGS sequence"/>
</dbReference>
<evidence type="ECO:0000256" key="2">
    <source>
        <dbReference type="ARBA" id="ARBA00006403"/>
    </source>
</evidence>
<keyword evidence="9" id="KW-1185">Reference proteome</keyword>
<dbReference type="GO" id="GO:0005634">
    <property type="term" value="C:nucleus"/>
    <property type="evidence" value="ECO:0007669"/>
    <property type="project" value="UniProtKB-SubCell"/>
</dbReference>
<evidence type="ECO:0000313" key="8">
    <source>
        <dbReference type="EMBL" id="KAH3774521.1"/>
    </source>
</evidence>
<dbReference type="PANTHER" id="PTHR10015">
    <property type="entry name" value="HEAT SHOCK TRANSCRIPTION FACTOR"/>
    <property type="match status" value="1"/>
</dbReference>
<comment type="subcellular location">
    <subcellularLocation>
        <location evidence="1">Nucleus</location>
    </subcellularLocation>
</comment>
<comment type="similarity">
    <text evidence="2 5">Belongs to the HSF family.</text>
</comment>
<dbReference type="OrthoDB" id="6418155at2759"/>
<evidence type="ECO:0000256" key="4">
    <source>
        <dbReference type="ARBA" id="ARBA00023242"/>
    </source>
</evidence>
<protein>
    <recommendedName>
        <fullName evidence="7">HSF-type DNA-binding domain-containing protein</fullName>
    </recommendedName>
</protein>
<dbReference type="AlphaFoldDB" id="A0A9D4E949"/>
<gene>
    <name evidence="8" type="ORF">DPMN_175903</name>
</gene>
<proteinExistence type="inferred from homology"/>
<dbReference type="InterPro" id="IPR036388">
    <property type="entry name" value="WH-like_DNA-bd_sf"/>
</dbReference>
<reference evidence="8" key="1">
    <citation type="journal article" date="2019" name="bioRxiv">
        <title>The Genome of the Zebra Mussel, Dreissena polymorpha: A Resource for Invasive Species Research.</title>
        <authorList>
            <person name="McCartney M.A."/>
            <person name="Auch B."/>
            <person name="Kono T."/>
            <person name="Mallez S."/>
            <person name="Zhang Y."/>
            <person name="Obille A."/>
            <person name="Becker A."/>
            <person name="Abrahante J.E."/>
            <person name="Garbe J."/>
            <person name="Badalamenti J.P."/>
            <person name="Herman A."/>
            <person name="Mangelson H."/>
            <person name="Liachko I."/>
            <person name="Sullivan S."/>
            <person name="Sone E.D."/>
            <person name="Koren S."/>
            <person name="Silverstein K.A.T."/>
            <person name="Beckman K.B."/>
            <person name="Gohl D.M."/>
        </authorList>
    </citation>
    <scope>NUCLEOTIDE SEQUENCE</scope>
    <source>
        <strain evidence="8">Duluth1</strain>
        <tissue evidence="8">Whole animal</tissue>
    </source>
</reference>
<dbReference type="InterPro" id="IPR036390">
    <property type="entry name" value="WH_DNA-bd_sf"/>
</dbReference>
<evidence type="ECO:0000259" key="7">
    <source>
        <dbReference type="SMART" id="SM00415"/>
    </source>
</evidence>
<dbReference type="InterPro" id="IPR000232">
    <property type="entry name" value="HSF_DNA-bd"/>
</dbReference>
<keyword evidence="4" id="KW-0539">Nucleus</keyword>
<comment type="caution">
    <text evidence="8">The sequence shown here is derived from an EMBL/GenBank/DDBJ whole genome shotgun (WGS) entry which is preliminary data.</text>
</comment>
<evidence type="ECO:0000256" key="5">
    <source>
        <dbReference type="RuleBase" id="RU004020"/>
    </source>
</evidence>
<accession>A0A9D4E949</accession>
<sequence length="387" mass="43384">MDVSIPQSPPQIVDGITLKFPAVLWRLVNSCNTGAIGWESDGTCVRIDQEKFEENYLNTQTFFKTKNFQSFIRQLNIYGFRKLPSHYHRSQDEAVFVYRHECFSRGHPERLSGVVRNTAVRRTQREKSIRDLEAKHGKILFDDNDSHDKSPVKTKICCLKKEVDESHPLLKSNQASNGLPTGTLAGTQKRAKSSKVTTVYFNSRGPTSDIQTMSPSKLHHQVADILSALNQSDDEDGPPFKRSCTIRTVHRPADLEKKGATLACLDKLSQDSNLPTSCNHLMFGCPLDENDDLDDNDLSLDFDPSLYGTNHDYMSILNSLNTDLGSKCLDDGLCHTVMCSRDIDVLNGQMMSNNAIDSVTSFLDDQILTPAYFDPETGLVTLLLPEF</sequence>